<name>A0AAE3EAK9_9FIRM</name>
<comment type="caution">
    <text evidence="2">The sequence shown here is derived from an EMBL/GenBank/DDBJ whole genome shotgun (WGS) entry which is preliminary data.</text>
</comment>
<keyword evidence="3" id="KW-1185">Reference proteome</keyword>
<dbReference type="AlphaFoldDB" id="A0AAE3EAK9"/>
<gene>
    <name evidence="2" type="ORF">LKD81_08835</name>
</gene>
<proteinExistence type="predicted"/>
<keyword evidence="2" id="KW-0946">Virion</keyword>
<dbReference type="Pfam" id="PF12652">
    <property type="entry name" value="CotJB"/>
    <property type="match status" value="1"/>
</dbReference>
<dbReference type="EMBL" id="JAJEQR010000022">
    <property type="protein sequence ID" value="MCC2231102.1"/>
    <property type="molecule type" value="Genomic_DNA"/>
</dbReference>
<organism evidence="2 3">
    <name type="scientific">Hominifimenecus microfluidus</name>
    <dbReference type="NCBI Taxonomy" id="2885348"/>
    <lineage>
        <taxon>Bacteria</taxon>
        <taxon>Bacillati</taxon>
        <taxon>Bacillota</taxon>
        <taxon>Clostridia</taxon>
        <taxon>Lachnospirales</taxon>
        <taxon>Lachnospiraceae</taxon>
        <taxon>Hominifimenecus</taxon>
    </lineage>
</organism>
<sequence>MLQMPMNSDRETAALLQKVYTYGFAIDDVILYLDTHPDDCEARAYYKRMRDAYQDACQEYNEKVGPLTIMDVDVSSWWNWVEGPWPWEGGAC</sequence>
<evidence type="ECO:0000259" key="1">
    <source>
        <dbReference type="Pfam" id="PF12652"/>
    </source>
</evidence>
<evidence type="ECO:0000313" key="3">
    <source>
        <dbReference type="Proteomes" id="UP001198182"/>
    </source>
</evidence>
<dbReference type="RefSeq" id="WP_308453622.1">
    <property type="nucleotide sequence ID" value="NZ_JAJEQR010000022.1"/>
</dbReference>
<accession>A0AAE3EAK9</accession>
<dbReference type="InterPro" id="IPR024207">
    <property type="entry name" value="CotJB_dom"/>
</dbReference>
<reference evidence="2" key="1">
    <citation type="submission" date="2021-10" db="EMBL/GenBank/DDBJ databases">
        <title>Anaerobic single-cell dispensing facilitates the cultivation of human gut bacteria.</title>
        <authorList>
            <person name="Afrizal A."/>
        </authorList>
    </citation>
    <scope>NUCLEOTIDE SEQUENCE</scope>
    <source>
        <strain evidence="2">CLA-AA-H215</strain>
    </source>
</reference>
<keyword evidence="2" id="KW-0167">Capsid protein</keyword>
<dbReference type="Proteomes" id="UP001198182">
    <property type="component" value="Unassembled WGS sequence"/>
</dbReference>
<evidence type="ECO:0000313" key="2">
    <source>
        <dbReference type="EMBL" id="MCC2231102.1"/>
    </source>
</evidence>
<feature type="domain" description="Protein CotJB" evidence="1">
    <location>
        <begin position="14"/>
        <end position="88"/>
    </location>
</feature>
<protein>
    <submittedName>
        <fullName evidence="2">Spore coat protein CotJB</fullName>
    </submittedName>
</protein>